<feature type="domain" description="PAC" evidence="8">
    <location>
        <begin position="366"/>
        <end position="418"/>
    </location>
</feature>
<comment type="catalytic activity">
    <reaction evidence="1">
        <text>ATP + protein L-histidine = ADP + protein N-phospho-L-histidine.</text>
        <dbReference type="EC" id="2.7.13.3"/>
    </reaction>
</comment>
<feature type="domain" description="PAS" evidence="7">
    <location>
        <begin position="291"/>
        <end position="367"/>
    </location>
</feature>
<keyword evidence="4" id="KW-0808">Transferase</keyword>
<dbReference type="Proteomes" id="UP001168338">
    <property type="component" value="Unassembled WGS sequence"/>
</dbReference>
<name>A0ABT8M8J5_9EURY</name>
<evidence type="ECO:0000256" key="2">
    <source>
        <dbReference type="ARBA" id="ARBA00012438"/>
    </source>
</evidence>
<sequence>MRRPHLYSRDTHAEGDLAELLATVDRTAGSDVSDRLAQQIRKIGERAALADAILAGTANGVIISGADGRITRINTVAEKMAGSDLCGDDMAAVLRRLHLRYPDGRPVGEYDSPAGRALRSEVVGHQRFDLTCPSGETVHARVSAFPITEGGTLTGAVVVIQDVTAEVQEHTLLEGMFDALGDIVGVMRPDHTLIRYNKACYEMLGMTPDEVRGKKCYQLIGRTSPCTACATETAVATRKPAMLERWFPELGMYLECRSTPVVSESGEVAYIIEHLHDVTEQKRTEEELRRSKEQLELLLRGARDLIYRIELVPAFRFSYVSPSATALTGYTPEEMLADPELGDAMIHPDDRPHLAAAGRGEAAVEQPLVLRLIRKDGDLIWIELLNTPVLDAAGNLVALEGIARDVTDRQRAREALEQSEQRLSTLLSNLQGMAYRCRNDPGWTMEFLSEGARGMTGYAPDDIVGNRQVAYGDLIHPDDRMRVWEEVQAGLAAHAPFQVIYRIVTRDRRERWVWEQGRGIFDPGGRVVAIEGYITDITDRILAEQALTESEERYRSIFTTSHAAMLILDPETGDIVDANPAASAYYGYPHEVLTGMKITEINTLDSSAAYAELQKARSGEKRHFVFRHRLAGGEVRDVDVYSGIIAIHGRRYLYSIIHDVTDRRRTEEALRESEERFRSIFTESPIAIESYDAGGTLVDVNPAGLRMFGVSDRDEVLGFNLFADPNIPESERLRLERGETVHYTTEFDFEKVKERNLYRTEKSGTRHLDVLITRTDHAADAPHGYLALVQDITDRVRALDRIERNMEQFAVLGDHIRQPLQVILGVSGIVDDPLTGKITEEVRRINGYITELDRGWIESRKIREFLRRNEMG</sequence>
<dbReference type="SUPFAM" id="SSF55785">
    <property type="entry name" value="PYP-like sensor domain (PAS domain)"/>
    <property type="match status" value="6"/>
</dbReference>
<dbReference type="SMART" id="SM00086">
    <property type="entry name" value="PAC"/>
    <property type="match status" value="5"/>
</dbReference>
<feature type="domain" description="PAC" evidence="8">
    <location>
        <begin position="237"/>
        <end position="290"/>
    </location>
</feature>
<keyword evidence="6" id="KW-0175">Coiled coil</keyword>
<feature type="domain" description="PAC" evidence="8">
    <location>
        <begin position="497"/>
        <end position="549"/>
    </location>
</feature>
<dbReference type="SMART" id="SM00091">
    <property type="entry name" value="PAS"/>
    <property type="match status" value="6"/>
</dbReference>
<keyword evidence="3" id="KW-0597">Phosphoprotein</keyword>
<evidence type="ECO:0000259" key="7">
    <source>
        <dbReference type="PROSITE" id="PS50112"/>
    </source>
</evidence>
<feature type="domain" description="PAS" evidence="7">
    <location>
        <begin position="419"/>
        <end position="494"/>
    </location>
</feature>
<evidence type="ECO:0000256" key="3">
    <source>
        <dbReference type="ARBA" id="ARBA00022553"/>
    </source>
</evidence>
<dbReference type="InterPro" id="IPR035965">
    <property type="entry name" value="PAS-like_dom_sf"/>
</dbReference>
<comment type="caution">
    <text evidence="9">The sequence shown here is derived from an EMBL/GenBank/DDBJ whole genome shotgun (WGS) entry which is preliminary data.</text>
</comment>
<keyword evidence="10" id="KW-1185">Reference proteome</keyword>
<proteinExistence type="predicted"/>
<feature type="coiled-coil region" evidence="6">
    <location>
        <begin position="278"/>
        <end position="305"/>
    </location>
</feature>
<dbReference type="Pfam" id="PF08447">
    <property type="entry name" value="PAS_3"/>
    <property type="match status" value="2"/>
</dbReference>
<dbReference type="PROSITE" id="PS50112">
    <property type="entry name" value="PAS"/>
    <property type="match status" value="4"/>
</dbReference>
<evidence type="ECO:0000256" key="4">
    <source>
        <dbReference type="ARBA" id="ARBA00022679"/>
    </source>
</evidence>
<dbReference type="PROSITE" id="PS50113">
    <property type="entry name" value="PAC"/>
    <property type="match status" value="3"/>
</dbReference>
<dbReference type="EMBL" id="VCYH01000003">
    <property type="protein sequence ID" value="MDN7024241.1"/>
    <property type="molecule type" value="Genomic_DNA"/>
</dbReference>
<organism evidence="9 10">
    <name type="scientific">Methanoculleus frigidifontis</name>
    <dbReference type="NCBI Taxonomy" id="2584085"/>
    <lineage>
        <taxon>Archaea</taxon>
        <taxon>Methanobacteriati</taxon>
        <taxon>Methanobacteriota</taxon>
        <taxon>Stenosarchaea group</taxon>
        <taxon>Methanomicrobia</taxon>
        <taxon>Methanomicrobiales</taxon>
        <taxon>Methanomicrobiaceae</taxon>
        <taxon>Methanoculleus</taxon>
    </lineage>
</organism>
<accession>A0ABT8M8J5</accession>
<dbReference type="Gene3D" id="3.30.450.20">
    <property type="entry name" value="PAS domain"/>
    <property type="match status" value="6"/>
</dbReference>
<gene>
    <name evidence="9" type="ORF">FGU65_04940</name>
</gene>
<dbReference type="NCBIfam" id="TIGR00229">
    <property type="entry name" value="sensory_box"/>
    <property type="match status" value="5"/>
</dbReference>
<feature type="domain" description="PAS" evidence="7">
    <location>
        <begin position="550"/>
        <end position="620"/>
    </location>
</feature>
<dbReference type="InterPro" id="IPR001610">
    <property type="entry name" value="PAC"/>
</dbReference>
<keyword evidence="5" id="KW-0418">Kinase</keyword>
<dbReference type="RefSeq" id="WP_301663341.1">
    <property type="nucleotide sequence ID" value="NZ_VCYH01000003.1"/>
</dbReference>
<evidence type="ECO:0000313" key="10">
    <source>
        <dbReference type="Proteomes" id="UP001168338"/>
    </source>
</evidence>
<evidence type="ECO:0000256" key="5">
    <source>
        <dbReference type="ARBA" id="ARBA00022777"/>
    </source>
</evidence>
<dbReference type="PANTHER" id="PTHR43304">
    <property type="entry name" value="PHYTOCHROME-LIKE PROTEIN CPH1"/>
    <property type="match status" value="1"/>
</dbReference>
<dbReference type="InterPro" id="IPR000014">
    <property type="entry name" value="PAS"/>
</dbReference>
<dbReference type="InterPro" id="IPR052162">
    <property type="entry name" value="Sensor_kinase/Photoreceptor"/>
</dbReference>
<dbReference type="InterPro" id="IPR000700">
    <property type="entry name" value="PAS-assoc_C"/>
</dbReference>
<evidence type="ECO:0000256" key="6">
    <source>
        <dbReference type="SAM" id="Coils"/>
    </source>
</evidence>
<reference evidence="9" key="1">
    <citation type="submission" date="2019-05" db="EMBL/GenBank/DDBJ databases">
        <title>Methanoculleus sp. FWC-SCC1, a methanogenic archaeon isolated from deep marine cold seep.</title>
        <authorList>
            <person name="Chen Y.-W."/>
            <person name="Chen S.-C."/>
            <person name="Teng N.-H."/>
            <person name="Lai M.-C."/>
        </authorList>
    </citation>
    <scope>NUCLEOTIDE SEQUENCE</scope>
    <source>
        <strain evidence="9">FWC-SCC1</strain>
    </source>
</reference>
<dbReference type="PANTHER" id="PTHR43304:SF1">
    <property type="entry name" value="PAC DOMAIN-CONTAINING PROTEIN"/>
    <property type="match status" value="1"/>
</dbReference>
<protein>
    <recommendedName>
        <fullName evidence="2">histidine kinase</fullName>
        <ecNumber evidence="2">2.7.13.3</ecNumber>
    </recommendedName>
</protein>
<dbReference type="EC" id="2.7.13.3" evidence="2"/>
<evidence type="ECO:0000256" key="1">
    <source>
        <dbReference type="ARBA" id="ARBA00000085"/>
    </source>
</evidence>
<evidence type="ECO:0000313" key="9">
    <source>
        <dbReference type="EMBL" id="MDN7024241.1"/>
    </source>
</evidence>
<dbReference type="InterPro" id="IPR013655">
    <property type="entry name" value="PAS_fold_3"/>
</dbReference>
<evidence type="ECO:0000259" key="8">
    <source>
        <dbReference type="PROSITE" id="PS50113"/>
    </source>
</evidence>
<dbReference type="Pfam" id="PF13188">
    <property type="entry name" value="PAS_8"/>
    <property type="match status" value="2"/>
</dbReference>
<dbReference type="Pfam" id="PF13426">
    <property type="entry name" value="PAS_9"/>
    <property type="match status" value="2"/>
</dbReference>
<dbReference type="CDD" id="cd00130">
    <property type="entry name" value="PAS"/>
    <property type="match status" value="4"/>
</dbReference>
<feature type="domain" description="PAS" evidence="7">
    <location>
        <begin position="169"/>
        <end position="214"/>
    </location>
</feature>